<keyword evidence="5 11" id="KW-1003">Cell membrane</keyword>
<dbReference type="GO" id="GO:0051301">
    <property type="term" value="P:cell division"/>
    <property type="evidence" value="ECO:0007669"/>
    <property type="project" value="UniProtKB-KW"/>
</dbReference>
<protein>
    <recommendedName>
        <fullName evidence="4 11">Cell division ATP-binding protein FtsE</fullName>
    </recommendedName>
</protein>
<evidence type="ECO:0000313" key="14">
    <source>
        <dbReference type="Proteomes" id="UP001446205"/>
    </source>
</evidence>
<keyword evidence="7 11" id="KW-0547">Nucleotide-binding</keyword>
<evidence type="ECO:0000259" key="12">
    <source>
        <dbReference type="PROSITE" id="PS50893"/>
    </source>
</evidence>
<dbReference type="PROSITE" id="PS50893">
    <property type="entry name" value="ABC_TRANSPORTER_2"/>
    <property type="match status" value="1"/>
</dbReference>
<dbReference type="GO" id="GO:0005524">
    <property type="term" value="F:ATP binding"/>
    <property type="evidence" value="ECO:0007669"/>
    <property type="project" value="UniProtKB-KW"/>
</dbReference>
<evidence type="ECO:0000256" key="5">
    <source>
        <dbReference type="ARBA" id="ARBA00022475"/>
    </source>
</evidence>
<comment type="subunit">
    <text evidence="11">Homodimer. Forms a membrane-associated complex with FtsX.</text>
</comment>
<dbReference type="NCBIfam" id="TIGR02673">
    <property type="entry name" value="FtsE"/>
    <property type="match status" value="1"/>
</dbReference>
<feature type="domain" description="ABC transporter" evidence="12">
    <location>
        <begin position="2"/>
        <end position="222"/>
    </location>
</feature>
<evidence type="ECO:0000256" key="2">
    <source>
        <dbReference type="ARBA" id="ARBA00004202"/>
    </source>
</evidence>
<dbReference type="InterPro" id="IPR003439">
    <property type="entry name" value="ABC_transporter-like_ATP-bd"/>
</dbReference>
<evidence type="ECO:0000256" key="1">
    <source>
        <dbReference type="ARBA" id="ARBA00002579"/>
    </source>
</evidence>
<evidence type="ECO:0000256" key="8">
    <source>
        <dbReference type="ARBA" id="ARBA00022840"/>
    </source>
</evidence>
<dbReference type="SUPFAM" id="SSF52540">
    <property type="entry name" value="P-loop containing nucleoside triphosphate hydrolases"/>
    <property type="match status" value="1"/>
</dbReference>
<dbReference type="InterPro" id="IPR005286">
    <property type="entry name" value="Cell_div_FtsE"/>
</dbReference>
<keyword evidence="14" id="KW-1185">Reference proteome</keyword>
<comment type="subcellular location">
    <subcellularLocation>
        <location evidence="11">Cell inner membrane</location>
        <topology evidence="11">Peripheral membrane protein</topology>
        <orientation evidence="11">Cytoplasmic side</orientation>
    </subcellularLocation>
    <subcellularLocation>
        <location evidence="2">Cell membrane</location>
        <topology evidence="2">Peripheral membrane protein</topology>
    </subcellularLocation>
</comment>
<evidence type="ECO:0000256" key="11">
    <source>
        <dbReference type="RuleBase" id="RU365094"/>
    </source>
</evidence>
<evidence type="ECO:0000256" key="3">
    <source>
        <dbReference type="ARBA" id="ARBA00005417"/>
    </source>
</evidence>
<dbReference type="RefSeq" id="WP_341370833.1">
    <property type="nucleotide sequence ID" value="NZ_JBBPCO010000007.1"/>
</dbReference>
<keyword evidence="6 11" id="KW-0132">Cell division</keyword>
<evidence type="ECO:0000313" key="13">
    <source>
        <dbReference type="EMBL" id="MEK8089776.1"/>
    </source>
</evidence>
<proteinExistence type="inferred from homology"/>
<dbReference type="InterPro" id="IPR017871">
    <property type="entry name" value="ABC_transporter-like_CS"/>
</dbReference>
<comment type="caution">
    <text evidence="13">The sequence shown here is derived from an EMBL/GenBank/DDBJ whole genome shotgun (WGS) entry which is preliminary data.</text>
</comment>
<keyword evidence="10 11" id="KW-0131">Cell cycle</keyword>
<evidence type="ECO:0000256" key="6">
    <source>
        <dbReference type="ARBA" id="ARBA00022618"/>
    </source>
</evidence>
<reference evidence="13 14" key="1">
    <citation type="submission" date="2024-04" db="EMBL/GenBank/DDBJ databases">
        <authorList>
            <person name="Abashina T."/>
            <person name="Shaikin A."/>
        </authorList>
    </citation>
    <scope>NUCLEOTIDE SEQUENCE [LARGE SCALE GENOMIC DNA]</scope>
    <source>
        <strain evidence="13 14">AAFK</strain>
    </source>
</reference>
<keyword evidence="8 11" id="KW-0067">ATP-binding</keyword>
<keyword evidence="9 11" id="KW-0472">Membrane</keyword>
<dbReference type="Pfam" id="PF00005">
    <property type="entry name" value="ABC_tran"/>
    <property type="match status" value="1"/>
</dbReference>
<gene>
    <name evidence="11 13" type="primary">ftsE</name>
    <name evidence="13" type="ORF">WOB96_08335</name>
</gene>
<evidence type="ECO:0000256" key="4">
    <source>
        <dbReference type="ARBA" id="ARBA00020019"/>
    </source>
</evidence>
<organism evidence="13 14">
    <name type="scientific">Thermithiobacillus plumbiphilus</name>
    <dbReference type="NCBI Taxonomy" id="1729899"/>
    <lineage>
        <taxon>Bacteria</taxon>
        <taxon>Pseudomonadati</taxon>
        <taxon>Pseudomonadota</taxon>
        <taxon>Acidithiobacillia</taxon>
        <taxon>Acidithiobacillales</taxon>
        <taxon>Thermithiobacillaceae</taxon>
        <taxon>Thermithiobacillus</taxon>
    </lineage>
</organism>
<evidence type="ECO:0000256" key="10">
    <source>
        <dbReference type="ARBA" id="ARBA00023306"/>
    </source>
</evidence>
<comment type="function">
    <text evidence="1">Part of the ABC transporter FtsEX involved in cellular division. Important for assembly or stability of the septal ring.</text>
</comment>
<dbReference type="Gene3D" id="3.40.50.300">
    <property type="entry name" value="P-loop containing nucleotide triphosphate hydrolases"/>
    <property type="match status" value="1"/>
</dbReference>
<comment type="similarity">
    <text evidence="3 11">Belongs to the ABC transporter superfamily.</text>
</comment>
<sequence>MIRANKVCKIYPGRPAVLQDLDFHLPRGGMAFLTGASGAGKSTLLKLVTRAETLTGGSLFVDGQDLGKLKARQVPRLRRTMGIVFQDYRLLMDRNVYDNVALTLEVAGVRHSRVRPRVHAALEQVGLAGRAKDRPQQLSGGEQQRAAIARAIVHNPKLLIADEPTGNLDPDLSREIMDLFSHFNQLGVTVLIATHDLALIERMTYPIFVLQSGQLRLEGERICA</sequence>
<dbReference type="InterPro" id="IPR003593">
    <property type="entry name" value="AAA+_ATPase"/>
</dbReference>
<accession>A0ABU9D9X8</accession>
<dbReference type="PROSITE" id="PS00211">
    <property type="entry name" value="ABC_TRANSPORTER_1"/>
    <property type="match status" value="1"/>
</dbReference>
<dbReference type="PANTHER" id="PTHR24220:SF470">
    <property type="entry name" value="CELL DIVISION ATP-BINDING PROTEIN FTSE"/>
    <property type="match status" value="1"/>
</dbReference>
<name>A0ABU9D9X8_9PROT</name>
<evidence type="ECO:0000256" key="9">
    <source>
        <dbReference type="ARBA" id="ARBA00023136"/>
    </source>
</evidence>
<dbReference type="PANTHER" id="PTHR24220">
    <property type="entry name" value="IMPORT ATP-BINDING PROTEIN"/>
    <property type="match status" value="1"/>
</dbReference>
<dbReference type="Proteomes" id="UP001446205">
    <property type="component" value="Unassembled WGS sequence"/>
</dbReference>
<evidence type="ECO:0000256" key="7">
    <source>
        <dbReference type="ARBA" id="ARBA00022741"/>
    </source>
</evidence>
<dbReference type="SMART" id="SM00382">
    <property type="entry name" value="AAA"/>
    <property type="match status" value="1"/>
</dbReference>
<dbReference type="InterPro" id="IPR015854">
    <property type="entry name" value="ABC_transpr_LolD-like"/>
</dbReference>
<dbReference type="InterPro" id="IPR027417">
    <property type="entry name" value="P-loop_NTPase"/>
</dbReference>
<dbReference type="EMBL" id="JBBPCO010000007">
    <property type="protein sequence ID" value="MEK8089776.1"/>
    <property type="molecule type" value="Genomic_DNA"/>
</dbReference>